<dbReference type="EMBL" id="KN817566">
    <property type="protein sequence ID" value="KJA20533.1"/>
    <property type="molecule type" value="Genomic_DNA"/>
</dbReference>
<keyword evidence="2" id="KW-0378">Hydrolase</keyword>
<dbReference type="InterPro" id="IPR000073">
    <property type="entry name" value="AB_hydrolase_1"/>
</dbReference>
<proteinExistence type="inferred from homology"/>
<dbReference type="Gene3D" id="3.40.50.1820">
    <property type="entry name" value="alpha/beta hydrolase"/>
    <property type="match status" value="1"/>
</dbReference>
<dbReference type="Proteomes" id="UP000054270">
    <property type="component" value="Unassembled WGS sequence"/>
</dbReference>
<dbReference type="SUPFAM" id="SSF53474">
    <property type="entry name" value="alpha/beta-Hydrolases"/>
    <property type="match status" value="1"/>
</dbReference>
<dbReference type="PIRSF" id="PIRSF005539">
    <property type="entry name" value="Pept_S33_TRI_F1"/>
    <property type="match status" value="1"/>
</dbReference>
<dbReference type="InterPro" id="IPR002410">
    <property type="entry name" value="Peptidase_S33"/>
</dbReference>
<dbReference type="PRINTS" id="PR00793">
    <property type="entry name" value="PROAMNOPTASE"/>
</dbReference>
<dbReference type="PANTHER" id="PTHR43194">
    <property type="entry name" value="HYDROLASE ALPHA/BETA FOLD FAMILY"/>
    <property type="match status" value="1"/>
</dbReference>
<name>A0A0D2MAX2_HYPSF</name>
<evidence type="ECO:0000259" key="3">
    <source>
        <dbReference type="Pfam" id="PF00561"/>
    </source>
</evidence>
<dbReference type="Pfam" id="PF00561">
    <property type="entry name" value="Abhydrolase_1"/>
    <property type="match status" value="1"/>
</dbReference>
<dbReference type="STRING" id="945553.A0A0D2MAX2"/>
<accession>A0A0D2MAX2</accession>
<dbReference type="OrthoDB" id="190201at2759"/>
<feature type="domain" description="AB hydrolase-1" evidence="3">
    <location>
        <begin position="38"/>
        <end position="292"/>
    </location>
</feature>
<dbReference type="InterPro" id="IPR050228">
    <property type="entry name" value="Carboxylesterase_BioH"/>
</dbReference>
<sequence length="307" mass="34307">MSPIVYEGEANFDYPAAGKPLKTWYKVTGDLKSSTATPLIILHGGPGVGSAAYNPFSDLTAAHGIPIVQYEQVGCGRSTDLRNKADAGIEFWNDSLFVSELENLIQHLGLTRYDVLGHSWGAMFGSRFAAKQPAGLRRYIIMSSAPSTKLWIDAQNTLRRTLPQDIQDTMAKCEADGTTGSDEYQAAMGLYYSQFLCRLDPMPKEILECLALLERDPTVYATMWGPSEFFVAGTLKEWSVLDELHKISVPTLLLNGRYDEAQDSAMAPFMTHIPKVKWVQFAESSHMAQFEERTRFMEVVGRWLSEQ</sequence>
<reference evidence="5" key="1">
    <citation type="submission" date="2014-04" db="EMBL/GenBank/DDBJ databases">
        <title>Evolutionary Origins and Diversification of the Mycorrhizal Mutualists.</title>
        <authorList>
            <consortium name="DOE Joint Genome Institute"/>
            <consortium name="Mycorrhizal Genomics Consortium"/>
            <person name="Kohler A."/>
            <person name="Kuo A."/>
            <person name="Nagy L.G."/>
            <person name="Floudas D."/>
            <person name="Copeland A."/>
            <person name="Barry K.W."/>
            <person name="Cichocki N."/>
            <person name="Veneault-Fourrey C."/>
            <person name="LaButti K."/>
            <person name="Lindquist E.A."/>
            <person name="Lipzen A."/>
            <person name="Lundell T."/>
            <person name="Morin E."/>
            <person name="Murat C."/>
            <person name="Riley R."/>
            <person name="Ohm R."/>
            <person name="Sun H."/>
            <person name="Tunlid A."/>
            <person name="Henrissat B."/>
            <person name="Grigoriev I.V."/>
            <person name="Hibbett D.S."/>
            <person name="Martin F."/>
        </authorList>
    </citation>
    <scope>NUCLEOTIDE SEQUENCE [LARGE SCALE GENOMIC DNA]</scope>
    <source>
        <strain evidence="5">FD-334 SS-4</strain>
    </source>
</reference>
<gene>
    <name evidence="4" type="ORF">HYPSUDRAFT_785301</name>
</gene>
<dbReference type="InterPro" id="IPR005945">
    <property type="entry name" value="Pro_imino_pep"/>
</dbReference>
<evidence type="ECO:0000256" key="1">
    <source>
        <dbReference type="ARBA" id="ARBA00010088"/>
    </source>
</evidence>
<comment type="similarity">
    <text evidence="1">Belongs to the peptidase S33 family.</text>
</comment>
<dbReference type="GO" id="GO:0006508">
    <property type="term" value="P:proteolysis"/>
    <property type="evidence" value="ECO:0007669"/>
    <property type="project" value="InterPro"/>
</dbReference>
<organism evidence="4 5">
    <name type="scientific">Hypholoma sublateritium (strain FD-334 SS-4)</name>
    <dbReference type="NCBI Taxonomy" id="945553"/>
    <lineage>
        <taxon>Eukaryota</taxon>
        <taxon>Fungi</taxon>
        <taxon>Dikarya</taxon>
        <taxon>Basidiomycota</taxon>
        <taxon>Agaricomycotina</taxon>
        <taxon>Agaricomycetes</taxon>
        <taxon>Agaricomycetidae</taxon>
        <taxon>Agaricales</taxon>
        <taxon>Agaricineae</taxon>
        <taxon>Strophariaceae</taxon>
        <taxon>Hypholoma</taxon>
    </lineage>
</organism>
<dbReference type="GO" id="GO:0008233">
    <property type="term" value="F:peptidase activity"/>
    <property type="evidence" value="ECO:0007669"/>
    <property type="project" value="InterPro"/>
</dbReference>
<evidence type="ECO:0000256" key="2">
    <source>
        <dbReference type="ARBA" id="ARBA00022801"/>
    </source>
</evidence>
<evidence type="ECO:0000313" key="4">
    <source>
        <dbReference type="EMBL" id="KJA20533.1"/>
    </source>
</evidence>
<dbReference type="AlphaFoldDB" id="A0A0D2MAX2"/>
<dbReference type="NCBIfam" id="TIGR01250">
    <property type="entry name" value="pro_imino_pep_2"/>
    <property type="match status" value="1"/>
</dbReference>
<dbReference type="InterPro" id="IPR029058">
    <property type="entry name" value="AB_hydrolase_fold"/>
</dbReference>
<evidence type="ECO:0000313" key="5">
    <source>
        <dbReference type="Proteomes" id="UP000054270"/>
    </source>
</evidence>
<dbReference type="PANTHER" id="PTHR43194:SF2">
    <property type="entry name" value="PEROXISOMAL MEMBRANE PROTEIN LPX1"/>
    <property type="match status" value="1"/>
</dbReference>
<keyword evidence="5" id="KW-1185">Reference proteome</keyword>
<dbReference type="OMA" id="TEYIPHI"/>
<protein>
    <recommendedName>
        <fullName evidence="3">AB hydrolase-1 domain-containing protein</fullName>
    </recommendedName>
</protein>